<evidence type="ECO:0000256" key="10">
    <source>
        <dbReference type="ARBA" id="ARBA00034923"/>
    </source>
</evidence>
<dbReference type="KEGG" id="ddf:DEFDS_1949"/>
<dbReference type="PROSITE" id="PS51217">
    <property type="entry name" value="UVRD_HELICASE_CTER"/>
    <property type="match status" value="1"/>
</dbReference>
<dbReference type="Gene3D" id="3.40.50.300">
    <property type="entry name" value="P-loop containing nucleotide triphosphate hydrolases"/>
    <property type="match status" value="2"/>
</dbReference>
<dbReference type="Pfam" id="PF13361">
    <property type="entry name" value="UvrD_C"/>
    <property type="match status" value="1"/>
</dbReference>
<evidence type="ECO:0000256" key="12">
    <source>
        <dbReference type="PROSITE-ProRule" id="PRU00560"/>
    </source>
</evidence>
<sequence>MISLLENLNESQKEAVEYIDSPLLVLSGAGTGKTRVITYKIAYLIKKKIAQPERIFAVTFTNKAADEMKKRIYDLIGEKSFDIWLGTFHSNALRILRRDGHLLGLPSNFTIIDQDDRLALIRNILKRVGIDDKKYPPKMYLNIISNYKNSINFVKKIDPQEYIYRFNDVFYLYNEELKRSALIDFDDMLSLTLRLFYENKDILQFYSHLFEYILVDEFQDTNNIQFEFLKALRILKDKICVVGDDDQSIYGWRGAEVGNIVFFDKYFKNTKIIRLENNYRSAPKILYLANNLISNNKFRKGKSLKPEINIDAEILLNSCLDEKDEANFVVKKIEKLVQEYSIPLNEIAVLYRTNAQSRNFEVALNHKNIPYQVIGSISFYQRKEIKDILSYLRFYNNKFDTTSMIRALKNPPKGIGDKTIAQIIEIMNEKNLSAYDSIVLLTSKKTAAASKRLQNFIDIIDGIKQHTKISDMIKHIVDKTDYINHIKKTEDIFMADNRIYNINELINSAVSYEESTENISLTDFLATTTLQTSTDEMDNGSVKLMTLHSAKGLEFEAVFLVGLEDGLFPLFSSMDEDEKLEEERRLCYVGITRAKRFLYLTYAKSRLIYGKRQDCYPSQFLDEMRINQIKGDQTKKDGSKVIHPKYGKGVIISIKGNGDDAKADVIFENSGIKKMALKFLKFI</sequence>
<protein>
    <recommendedName>
        <fullName evidence="9">DNA 3'-5' helicase</fullName>
        <ecNumber evidence="9">5.6.2.4</ecNumber>
    </recommendedName>
    <alternativeName>
        <fullName evidence="10">DNA 3'-5' helicase II</fullName>
    </alternativeName>
</protein>
<evidence type="ECO:0000313" key="16">
    <source>
        <dbReference type="Proteomes" id="UP000001520"/>
    </source>
</evidence>
<dbReference type="InterPro" id="IPR014016">
    <property type="entry name" value="UvrD-like_ATP-bd"/>
</dbReference>
<comment type="similarity">
    <text evidence="1">Belongs to the helicase family. UvrD subfamily.</text>
</comment>
<dbReference type="CDD" id="cd17932">
    <property type="entry name" value="DEXQc_UvrD"/>
    <property type="match status" value="1"/>
</dbReference>
<dbReference type="HOGENOM" id="CLU_004585_5_2_0"/>
<dbReference type="GO" id="GO:0000725">
    <property type="term" value="P:recombinational repair"/>
    <property type="evidence" value="ECO:0007669"/>
    <property type="project" value="TreeGrafter"/>
</dbReference>
<dbReference type="STRING" id="639282.DEFDS_1949"/>
<feature type="domain" description="UvrD-like helicase ATP-binding" evidence="13">
    <location>
        <begin position="6"/>
        <end position="282"/>
    </location>
</feature>
<keyword evidence="5 12" id="KW-0067">ATP-binding</keyword>
<dbReference type="GO" id="GO:0005524">
    <property type="term" value="F:ATP binding"/>
    <property type="evidence" value="ECO:0007669"/>
    <property type="project" value="UniProtKB-UniRule"/>
</dbReference>
<dbReference type="CDD" id="cd18807">
    <property type="entry name" value="SF1_C_UvrD"/>
    <property type="match status" value="1"/>
</dbReference>
<dbReference type="Proteomes" id="UP000001520">
    <property type="component" value="Chromosome"/>
</dbReference>
<dbReference type="InterPro" id="IPR000212">
    <property type="entry name" value="DNA_helicase_UvrD/REP"/>
</dbReference>
<dbReference type="InterPro" id="IPR014017">
    <property type="entry name" value="DNA_helicase_UvrD-like_C"/>
</dbReference>
<dbReference type="InterPro" id="IPR027417">
    <property type="entry name" value="P-loop_NTPase"/>
</dbReference>
<proteinExistence type="inferred from homology"/>
<evidence type="ECO:0000256" key="5">
    <source>
        <dbReference type="ARBA" id="ARBA00022840"/>
    </source>
</evidence>
<keyword evidence="3 12" id="KW-0378">Hydrolase</keyword>
<evidence type="ECO:0000313" key="15">
    <source>
        <dbReference type="EMBL" id="BAI81400.1"/>
    </source>
</evidence>
<evidence type="ECO:0000256" key="3">
    <source>
        <dbReference type="ARBA" id="ARBA00022801"/>
    </source>
</evidence>
<keyword evidence="7" id="KW-0413">Isomerase</keyword>
<dbReference type="EC" id="5.6.2.4" evidence="9"/>
<evidence type="ECO:0000256" key="1">
    <source>
        <dbReference type="ARBA" id="ARBA00009922"/>
    </source>
</evidence>
<evidence type="ECO:0000256" key="4">
    <source>
        <dbReference type="ARBA" id="ARBA00022806"/>
    </source>
</evidence>
<evidence type="ECO:0000256" key="11">
    <source>
        <dbReference type="ARBA" id="ARBA00048988"/>
    </source>
</evidence>
<dbReference type="SUPFAM" id="SSF52540">
    <property type="entry name" value="P-loop containing nucleoside triphosphate hydrolases"/>
    <property type="match status" value="1"/>
</dbReference>
<dbReference type="GO" id="GO:0043138">
    <property type="term" value="F:3'-5' DNA helicase activity"/>
    <property type="evidence" value="ECO:0007669"/>
    <property type="project" value="UniProtKB-EC"/>
</dbReference>
<dbReference type="PANTHER" id="PTHR11070:SF2">
    <property type="entry name" value="ATP-DEPENDENT DNA HELICASE SRS2"/>
    <property type="match status" value="1"/>
</dbReference>
<evidence type="ECO:0000256" key="6">
    <source>
        <dbReference type="ARBA" id="ARBA00023125"/>
    </source>
</evidence>
<dbReference type="Gene3D" id="1.10.10.160">
    <property type="match status" value="1"/>
</dbReference>
<dbReference type="Pfam" id="PF00580">
    <property type="entry name" value="UvrD-helicase"/>
    <property type="match status" value="1"/>
</dbReference>
<comment type="catalytic activity">
    <reaction evidence="11">
        <text>ATP + H2O = ADP + phosphate + H(+)</text>
        <dbReference type="Rhea" id="RHEA:13065"/>
        <dbReference type="ChEBI" id="CHEBI:15377"/>
        <dbReference type="ChEBI" id="CHEBI:15378"/>
        <dbReference type="ChEBI" id="CHEBI:30616"/>
        <dbReference type="ChEBI" id="CHEBI:43474"/>
        <dbReference type="ChEBI" id="CHEBI:456216"/>
        <dbReference type="EC" id="5.6.2.4"/>
    </reaction>
</comment>
<keyword evidence="4 12" id="KW-0347">Helicase</keyword>
<comment type="catalytic activity">
    <reaction evidence="8">
        <text>Couples ATP hydrolysis with the unwinding of duplex DNA by translocating in the 3'-5' direction.</text>
        <dbReference type="EC" id="5.6.2.4"/>
    </reaction>
</comment>
<organism evidence="15 16">
    <name type="scientific">Deferribacter desulfuricans (strain DSM 14783 / JCM 11476 / NBRC 101012 / SSM1)</name>
    <dbReference type="NCBI Taxonomy" id="639282"/>
    <lineage>
        <taxon>Bacteria</taxon>
        <taxon>Pseudomonadati</taxon>
        <taxon>Deferribacterota</taxon>
        <taxon>Deferribacteres</taxon>
        <taxon>Deferribacterales</taxon>
        <taxon>Deferribacteraceae</taxon>
        <taxon>Deferribacter</taxon>
    </lineage>
</organism>
<dbReference type="EMBL" id="AP011529">
    <property type="protein sequence ID" value="BAI81400.1"/>
    <property type="molecule type" value="Genomic_DNA"/>
</dbReference>
<dbReference type="GO" id="GO:0016887">
    <property type="term" value="F:ATP hydrolysis activity"/>
    <property type="evidence" value="ECO:0007669"/>
    <property type="project" value="RHEA"/>
</dbReference>
<evidence type="ECO:0000259" key="14">
    <source>
        <dbReference type="PROSITE" id="PS51217"/>
    </source>
</evidence>
<dbReference type="Gene3D" id="1.10.486.10">
    <property type="entry name" value="PCRA, domain 4"/>
    <property type="match status" value="1"/>
</dbReference>
<dbReference type="GO" id="GO:0033202">
    <property type="term" value="C:DNA helicase complex"/>
    <property type="evidence" value="ECO:0007669"/>
    <property type="project" value="TreeGrafter"/>
</dbReference>
<evidence type="ECO:0000256" key="2">
    <source>
        <dbReference type="ARBA" id="ARBA00022741"/>
    </source>
</evidence>
<accession>D3P9L0</accession>
<keyword evidence="16" id="KW-1185">Reference proteome</keyword>
<evidence type="ECO:0000256" key="9">
    <source>
        <dbReference type="ARBA" id="ARBA00034808"/>
    </source>
</evidence>
<gene>
    <name evidence="15" type="ordered locus">DEFDS_1949</name>
</gene>
<dbReference type="PROSITE" id="PS51198">
    <property type="entry name" value="UVRD_HELICASE_ATP_BIND"/>
    <property type="match status" value="1"/>
</dbReference>
<dbReference type="Pfam" id="PF21196">
    <property type="entry name" value="PcrA_UvrD_tudor"/>
    <property type="match status" value="1"/>
</dbReference>
<keyword evidence="2 12" id="KW-0547">Nucleotide-binding</keyword>
<reference evidence="15 16" key="1">
    <citation type="journal article" date="2010" name="DNA Res.">
        <title>Bacterial lifestyle in a deep-sea hydrothermal vent chimney revealed by the genome sequence of the thermophilic bacterium Deferribacter desulfuricans SSM1.</title>
        <authorList>
            <person name="Takaki Y."/>
            <person name="Shimamura S."/>
            <person name="Nakagawa S."/>
            <person name="Fukuhara Y."/>
            <person name="Horikawa H."/>
            <person name="Ankai A."/>
            <person name="Harada T."/>
            <person name="Hosoyama A."/>
            <person name="Oguchi A."/>
            <person name="Fukui S."/>
            <person name="Fujita N."/>
            <person name="Takami H."/>
            <person name="Takai K."/>
        </authorList>
    </citation>
    <scope>NUCLEOTIDE SEQUENCE [LARGE SCALE GENOMIC DNA]</scope>
    <source>
        <strain evidence="16">DSM 14783 / JCM 11476 / NBRC 101012 / SSM1</strain>
    </source>
</reference>
<feature type="domain" description="UvrD-like helicase C-terminal" evidence="14">
    <location>
        <begin position="283"/>
        <end position="552"/>
    </location>
</feature>
<dbReference type="GO" id="GO:0005829">
    <property type="term" value="C:cytosol"/>
    <property type="evidence" value="ECO:0007669"/>
    <property type="project" value="TreeGrafter"/>
</dbReference>
<dbReference type="OrthoDB" id="9806690at2"/>
<feature type="binding site" evidence="12">
    <location>
        <begin position="27"/>
        <end position="34"/>
    </location>
    <ligand>
        <name>ATP</name>
        <dbReference type="ChEBI" id="CHEBI:30616"/>
    </ligand>
</feature>
<evidence type="ECO:0000256" key="7">
    <source>
        <dbReference type="ARBA" id="ARBA00023235"/>
    </source>
</evidence>
<evidence type="ECO:0000256" key="8">
    <source>
        <dbReference type="ARBA" id="ARBA00034617"/>
    </source>
</evidence>
<dbReference type="eggNOG" id="COG0210">
    <property type="taxonomic scope" value="Bacteria"/>
</dbReference>
<keyword evidence="6" id="KW-0238">DNA-binding</keyword>
<dbReference type="PANTHER" id="PTHR11070">
    <property type="entry name" value="UVRD / RECB / PCRA DNA HELICASE FAMILY MEMBER"/>
    <property type="match status" value="1"/>
</dbReference>
<name>D3P9L0_DEFDS</name>
<evidence type="ECO:0000259" key="13">
    <source>
        <dbReference type="PROSITE" id="PS51198"/>
    </source>
</evidence>
<dbReference type="RefSeq" id="WP_013008645.1">
    <property type="nucleotide sequence ID" value="NC_013939.1"/>
</dbReference>
<dbReference type="InterPro" id="IPR013986">
    <property type="entry name" value="DExx_box_DNA_helicase_dom_sf"/>
</dbReference>
<dbReference type="GO" id="GO:0003677">
    <property type="term" value="F:DNA binding"/>
    <property type="evidence" value="ECO:0007669"/>
    <property type="project" value="UniProtKB-KW"/>
</dbReference>
<dbReference type="AlphaFoldDB" id="D3P9L0"/>